<feature type="region of interest" description="Disordered" evidence="1">
    <location>
        <begin position="1"/>
        <end position="88"/>
    </location>
</feature>
<sequence length="115" mass="12072">MAAFPAQVAAGQKAPGEPKNSEQGVDDEKDDVDGLSFLGFSSSPEASAPPPELLSLATDVPQPKPPCHQKLLAASHTSSSLKWQPSPQAPLPYRSCDAFSFSSDSSFNGPSNEEE</sequence>
<evidence type="ECO:0000313" key="3">
    <source>
        <dbReference type="Proteomes" id="UP000028990"/>
    </source>
</evidence>
<feature type="compositionally biased region" description="Acidic residues" evidence="1">
    <location>
        <begin position="24"/>
        <end position="33"/>
    </location>
</feature>
<gene>
    <name evidence="2" type="ORF">H920_06395</name>
</gene>
<dbReference type="EMBL" id="KN122202">
    <property type="protein sequence ID" value="KFO32195.1"/>
    <property type="molecule type" value="Genomic_DNA"/>
</dbReference>
<dbReference type="AlphaFoldDB" id="A0A091DPN4"/>
<accession>A0A091DPN4</accession>
<protein>
    <submittedName>
        <fullName evidence="2">Uncharacterized protein</fullName>
    </submittedName>
</protein>
<keyword evidence="3" id="KW-1185">Reference proteome</keyword>
<evidence type="ECO:0000313" key="2">
    <source>
        <dbReference type="EMBL" id="KFO32195.1"/>
    </source>
</evidence>
<reference evidence="2 3" key="1">
    <citation type="submission" date="2013-11" db="EMBL/GenBank/DDBJ databases">
        <title>The Damaraland mole rat (Fukomys damarensis) genome and evolution of African mole rats.</title>
        <authorList>
            <person name="Gladyshev V.N."/>
            <person name="Fang X."/>
        </authorList>
    </citation>
    <scope>NUCLEOTIDE SEQUENCE [LARGE SCALE GENOMIC DNA]</scope>
    <source>
        <tissue evidence="2">Liver</tissue>
    </source>
</reference>
<organism evidence="2 3">
    <name type="scientific">Fukomys damarensis</name>
    <name type="common">Damaraland mole rat</name>
    <name type="synonym">Cryptomys damarensis</name>
    <dbReference type="NCBI Taxonomy" id="885580"/>
    <lineage>
        <taxon>Eukaryota</taxon>
        <taxon>Metazoa</taxon>
        <taxon>Chordata</taxon>
        <taxon>Craniata</taxon>
        <taxon>Vertebrata</taxon>
        <taxon>Euteleostomi</taxon>
        <taxon>Mammalia</taxon>
        <taxon>Eutheria</taxon>
        <taxon>Euarchontoglires</taxon>
        <taxon>Glires</taxon>
        <taxon>Rodentia</taxon>
        <taxon>Hystricomorpha</taxon>
        <taxon>Bathyergidae</taxon>
        <taxon>Fukomys</taxon>
    </lineage>
</organism>
<feature type="compositionally biased region" description="Polar residues" evidence="1">
    <location>
        <begin position="75"/>
        <end position="86"/>
    </location>
</feature>
<dbReference type="Proteomes" id="UP000028990">
    <property type="component" value="Unassembled WGS sequence"/>
</dbReference>
<proteinExistence type="predicted"/>
<evidence type="ECO:0000256" key="1">
    <source>
        <dbReference type="SAM" id="MobiDB-lite"/>
    </source>
</evidence>
<name>A0A091DPN4_FUKDA</name>